<reference evidence="1" key="1">
    <citation type="journal article" date="2013" name="Nature">
        <title>The genomes of four tapeworm species reveal adaptations to parasitism.</title>
        <authorList>
            <person name="Tsai I.J."/>
            <person name="Zarowiecki M."/>
            <person name="Holroyd N."/>
            <person name="Garciarrubio A."/>
            <person name="Sanchez-Flores A."/>
            <person name="Brooks K.L."/>
            <person name="Tracey A."/>
            <person name="Bobes R.J."/>
            <person name="Fragoso G."/>
            <person name="Sciutto E."/>
            <person name="Aslett M."/>
            <person name="Beasley H."/>
            <person name="Bennett H.M."/>
            <person name="Cai J."/>
            <person name="Camicia F."/>
            <person name="Clark R."/>
            <person name="Cucher M."/>
            <person name="De Silva N."/>
            <person name="Day T.A."/>
            <person name="Deplazes P."/>
            <person name="Estrada K."/>
            <person name="Fernandez C."/>
            <person name="Holland P.W."/>
            <person name="Hou J."/>
            <person name="Hu S."/>
            <person name="Huckvale T."/>
            <person name="Hung S.S."/>
            <person name="Kamenetzky L."/>
            <person name="Keane J.A."/>
            <person name="Kiss F."/>
            <person name="Koziol U."/>
            <person name="Lambert O."/>
            <person name="Liu K."/>
            <person name="Luo X."/>
            <person name="Luo Y."/>
            <person name="Macchiaroli N."/>
            <person name="Nichol S."/>
            <person name="Paps J."/>
            <person name="Parkinson J."/>
            <person name="Pouchkina-Stantcheva N."/>
            <person name="Riddiford N."/>
            <person name="Rosenzvit M."/>
            <person name="Salinas G."/>
            <person name="Wasmuth J.D."/>
            <person name="Zamanian M."/>
            <person name="Zheng Y."/>
            <person name="Cai X."/>
            <person name="Soberon X."/>
            <person name="Olson P.D."/>
            <person name="Laclette J.P."/>
            <person name="Brehm K."/>
            <person name="Berriman M."/>
            <person name="Garciarrubio A."/>
            <person name="Bobes R.J."/>
            <person name="Fragoso G."/>
            <person name="Sanchez-Flores A."/>
            <person name="Estrada K."/>
            <person name="Cevallos M.A."/>
            <person name="Morett E."/>
            <person name="Gonzalez V."/>
            <person name="Portillo T."/>
            <person name="Ochoa-Leyva A."/>
            <person name="Jose M.V."/>
            <person name="Sciutto E."/>
            <person name="Landa A."/>
            <person name="Jimenez L."/>
            <person name="Valdes V."/>
            <person name="Carrero J.C."/>
            <person name="Larralde C."/>
            <person name="Morales-Montor J."/>
            <person name="Limon-Lason J."/>
            <person name="Soberon X."/>
            <person name="Laclette J.P."/>
        </authorList>
    </citation>
    <scope>NUCLEOTIDE SEQUENCE [LARGE SCALE GENOMIC DNA]</scope>
</reference>
<evidence type="ECO:0000313" key="1">
    <source>
        <dbReference type="EMBL" id="CDS42866.1"/>
    </source>
</evidence>
<organism evidence="1 2">
    <name type="scientific">Echinococcus multilocularis</name>
    <name type="common">Fox tapeworm</name>
    <dbReference type="NCBI Taxonomy" id="6211"/>
    <lineage>
        <taxon>Eukaryota</taxon>
        <taxon>Metazoa</taxon>
        <taxon>Spiralia</taxon>
        <taxon>Lophotrochozoa</taxon>
        <taxon>Platyhelminthes</taxon>
        <taxon>Cestoda</taxon>
        <taxon>Eucestoda</taxon>
        <taxon>Cyclophyllidea</taxon>
        <taxon>Taeniidae</taxon>
        <taxon>Echinococcus</taxon>
    </lineage>
</organism>
<dbReference type="OrthoDB" id="6273945at2759"/>
<reference evidence="1" key="2">
    <citation type="submission" date="2015-11" db="EMBL/GenBank/DDBJ databases">
        <authorList>
            <person name="Zhang Y."/>
            <person name="Guo Z."/>
        </authorList>
    </citation>
    <scope>NUCLEOTIDE SEQUENCE</scope>
</reference>
<evidence type="ECO:0000313" key="2">
    <source>
        <dbReference type="Proteomes" id="UP000017246"/>
    </source>
</evidence>
<dbReference type="AlphaFoldDB" id="A0A068YE67"/>
<protein>
    <submittedName>
        <fullName evidence="1">Uncharacterized protein</fullName>
    </submittedName>
</protein>
<keyword evidence="2" id="KW-1185">Reference proteome</keyword>
<sequence>MRRRSVYGHSYKPFECAQHLYQENLSFRLHKRLTQLSHQPFDWPDDTDSSSSPERILCGGHARVQGVPTCPLSPVPPSASDSPPCNKDSNCSVKRDESIQAGTALVTSLYNSSMSPSQQNLYISAGNSWLRNYKNDKKSGKKKCALRNTLAAEDYSLCAPKSACAAKCHFKTALVDEGNSVNPSEVACLASERDCAVENASITACNVDTAANASVVANKNKTPVSEVVASSDFSFNPKVKCSVALSSDHGSGRHSYRSSICTDSHVSAAYRGEPSNSSRVCAYGCSQNSCRNHCH</sequence>
<accession>A0A068YE67</accession>
<gene>
    <name evidence="1" type="ORF">EmuJ_001058510</name>
</gene>
<dbReference type="EMBL" id="LN902842">
    <property type="protein sequence ID" value="CDS42866.1"/>
    <property type="molecule type" value="Genomic_DNA"/>
</dbReference>
<name>A0A068YE67_ECHMU</name>
<proteinExistence type="predicted"/>
<dbReference type="Proteomes" id="UP000017246">
    <property type="component" value="Unassembled WGS sequence"/>
</dbReference>